<evidence type="ECO:0000256" key="4">
    <source>
        <dbReference type="ARBA" id="ARBA00022833"/>
    </source>
</evidence>
<feature type="compositionally biased region" description="Basic and acidic residues" evidence="7">
    <location>
        <begin position="124"/>
        <end position="138"/>
    </location>
</feature>
<accession>A0A507FKL0</accession>
<keyword evidence="1" id="KW-0479">Metal-binding</keyword>
<dbReference type="SUPFAM" id="SSF47473">
    <property type="entry name" value="EF-hand"/>
    <property type="match status" value="1"/>
</dbReference>
<keyword evidence="8" id="KW-1133">Transmembrane helix</keyword>
<feature type="transmembrane region" description="Helical" evidence="8">
    <location>
        <begin position="12"/>
        <end position="30"/>
    </location>
</feature>
<dbReference type="Pfam" id="PF13202">
    <property type="entry name" value="EF-hand_5"/>
    <property type="match status" value="1"/>
</dbReference>
<dbReference type="PANTHER" id="PTHR23055">
    <property type="entry name" value="CALCIUM BINDING PROTEINS"/>
    <property type="match status" value="1"/>
</dbReference>
<feature type="domain" description="EF-hand" evidence="10">
    <location>
        <begin position="382"/>
        <end position="417"/>
    </location>
</feature>
<dbReference type="GO" id="GO:0008270">
    <property type="term" value="F:zinc ion binding"/>
    <property type="evidence" value="ECO:0007669"/>
    <property type="project" value="UniProtKB-KW"/>
</dbReference>
<evidence type="ECO:0008006" key="13">
    <source>
        <dbReference type="Google" id="ProtNLM"/>
    </source>
</evidence>
<evidence type="ECO:0000256" key="3">
    <source>
        <dbReference type="ARBA" id="ARBA00022771"/>
    </source>
</evidence>
<dbReference type="PROSITE" id="PS50135">
    <property type="entry name" value="ZF_ZZ_2"/>
    <property type="match status" value="1"/>
</dbReference>
<keyword evidence="12" id="KW-1185">Reference proteome</keyword>
<feature type="compositionally biased region" description="Low complexity" evidence="7">
    <location>
        <begin position="641"/>
        <end position="666"/>
    </location>
</feature>
<dbReference type="SUPFAM" id="SSF57850">
    <property type="entry name" value="RING/U-box"/>
    <property type="match status" value="1"/>
</dbReference>
<dbReference type="GO" id="GO:0005509">
    <property type="term" value="F:calcium ion binding"/>
    <property type="evidence" value="ECO:0007669"/>
    <property type="project" value="InterPro"/>
</dbReference>
<dbReference type="EMBL" id="QEAP01000077">
    <property type="protein sequence ID" value="TPX75557.1"/>
    <property type="molecule type" value="Genomic_DNA"/>
</dbReference>
<evidence type="ECO:0000256" key="6">
    <source>
        <dbReference type="PROSITE-ProRule" id="PRU00228"/>
    </source>
</evidence>
<keyword evidence="5" id="KW-0106">Calcium</keyword>
<dbReference type="Pfam" id="PF00569">
    <property type="entry name" value="ZZ"/>
    <property type="match status" value="1"/>
</dbReference>
<evidence type="ECO:0000256" key="5">
    <source>
        <dbReference type="ARBA" id="ARBA00022837"/>
    </source>
</evidence>
<dbReference type="InterPro" id="IPR011992">
    <property type="entry name" value="EF-hand-dom_pair"/>
</dbReference>
<comment type="caution">
    <text evidence="11">The sequence shown here is derived from an EMBL/GenBank/DDBJ whole genome shotgun (WGS) entry which is preliminary data.</text>
</comment>
<feature type="domain" description="ZZ-type" evidence="9">
    <location>
        <begin position="245"/>
        <end position="298"/>
    </location>
</feature>
<feature type="domain" description="EF-hand" evidence="10">
    <location>
        <begin position="418"/>
        <end position="453"/>
    </location>
</feature>
<reference evidence="11 12" key="1">
    <citation type="journal article" date="2019" name="Sci. Rep.">
        <title>Comparative genomics of chytrid fungi reveal insights into the obligate biotrophic and pathogenic lifestyle of Synchytrium endobioticum.</title>
        <authorList>
            <person name="van de Vossenberg B.T.L.H."/>
            <person name="Warris S."/>
            <person name="Nguyen H.D.T."/>
            <person name="van Gent-Pelzer M.P.E."/>
            <person name="Joly D.L."/>
            <person name="van de Geest H.C."/>
            <person name="Bonants P.J.M."/>
            <person name="Smith D.S."/>
            <person name="Levesque C.A."/>
            <person name="van der Lee T.A.J."/>
        </authorList>
    </citation>
    <scope>NUCLEOTIDE SEQUENCE [LARGE SCALE GENOMIC DNA]</scope>
    <source>
        <strain evidence="11 12">CBS 675.73</strain>
    </source>
</reference>
<feature type="region of interest" description="Disordered" evidence="7">
    <location>
        <begin position="510"/>
        <end position="676"/>
    </location>
</feature>
<dbReference type="CDD" id="cd02340">
    <property type="entry name" value="ZZ_NBR1_like"/>
    <property type="match status" value="1"/>
</dbReference>
<feature type="compositionally biased region" description="Basic and acidic residues" evidence="7">
    <location>
        <begin position="203"/>
        <end position="217"/>
    </location>
</feature>
<evidence type="ECO:0000259" key="10">
    <source>
        <dbReference type="PROSITE" id="PS50222"/>
    </source>
</evidence>
<dbReference type="InterPro" id="IPR028846">
    <property type="entry name" value="Recoverin"/>
</dbReference>
<dbReference type="AlphaFoldDB" id="A0A507FKL0"/>
<gene>
    <name evidence="11" type="ORF">CcCBS67573_g03170</name>
</gene>
<name>A0A507FKL0_9FUNG</name>
<keyword evidence="2" id="KW-0677">Repeat</keyword>
<feature type="compositionally biased region" description="Polar residues" evidence="7">
    <location>
        <begin position="526"/>
        <end position="540"/>
    </location>
</feature>
<feature type="transmembrane region" description="Helical" evidence="8">
    <location>
        <begin position="37"/>
        <end position="57"/>
    </location>
</feature>
<dbReference type="InterPro" id="IPR043145">
    <property type="entry name" value="Znf_ZZ_sf"/>
</dbReference>
<dbReference type="CDD" id="cd00051">
    <property type="entry name" value="EFh"/>
    <property type="match status" value="1"/>
</dbReference>
<dbReference type="PANTHER" id="PTHR23055:SF188">
    <property type="entry name" value="EF-HAND DOMAIN-CONTAINING PROTEIN"/>
    <property type="match status" value="1"/>
</dbReference>
<sequence length="834" mass="89627">MMNDLSHLNVYNPRLVAASFAVVIAAVAAVTSGSIAAVFRGVFYLTVGVGMGLVLVASKRTTKDPTIEHSSNQHESSNIAVRQISRSSDIAEMRAQRRALVQNSLGSISDNSQVEARSTAHNRRSLEATDAPEVHLESESPTALPTPVAENPASVNENGEDEDETRSAIDQLVPLNMEKLLADLETALENKDALGLGDDDGDAKDPDRDEDKQEFTEEHLEECKHLVALLYSISEEQARKDGYVHRGVTCNHCGAQPIRGVRYHCLNCPDYDLCEGCENLGDVHPKTHAFIKLRIPLAPHTNMRTTGAPVMYPGQSDLFSAGVWNADEEIGKVSDESHFESVEVHALFEQFLTLATVPPSSTTPGGITRPTFDQCLGALGKEKNLITDRIFAFFDQDSDNLISFREFVLGLGVMIKGTLDERIEHAFKGYDLDSDGVVSRNELHRMFKAYFYLSMQLVRDYVKTVEQDMMDTFDDEAAKPVSASFTAPIPSTGNNGEGADEDQTHLKMRYDANPSTGHNNNHRPSSRLNSATSSILSDNGNRPRGRETPSRTASPAPYDGYSSASTSMPTSARTASARNRGASPTTANVEHSTARPRPDSSSSFSAPPLTIDVGDGKTRLGRLPSLALDPEANARPFSAYPTPTSTTSRRSPSPTSPQQRAPSSPTYAASPLTHGPTAARLSISSDVAAASSGTLVTSPTMTTTAMGTSGGLLSRGTRAIQEVQALRRRSNVSLRSVYREGSIASATAATPTGFSAGLLDLQSPVSPFEELLLSGTVGMAVGATGSGALFAAMAGEDTGRLPVIEAMSQDAIEEMVERTLSIIYFDHRKSSVKQ</sequence>
<feature type="compositionally biased region" description="Polar residues" evidence="7">
    <location>
        <begin position="562"/>
        <end position="591"/>
    </location>
</feature>
<keyword evidence="4" id="KW-0862">Zinc</keyword>
<dbReference type="PROSITE" id="PS01357">
    <property type="entry name" value="ZF_ZZ_1"/>
    <property type="match status" value="1"/>
</dbReference>
<feature type="region of interest" description="Disordered" evidence="7">
    <location>
        <begin position="110"/>
        <end position="166"/>
    </location>
</feature>
<dbReference type="InterPro" id="IPR002048">
    <property type="entry name" value="EF_hand_dom"/>
</dbReference>
<dbReference type="PROSITE" id="PS00018">
    <property type="entry name" value="EF_HAND_1"/>
    <property type="match status" value="2"/>
</dbReference>
<dbReference type="InterPro" id="IPR000433">
    <property type="entry name" value="Znf_ZZ"/>
</dbReference>
<proteinExistence type="predicted"/>
<evidence type="ECO:0000256" key="1">
    <source>
        <dbReference type="ARBA" id="ARBA00022723"/>
    </source>
</evidence>
<dbReference type="OrthoDB" id="2122982at2759"/>
<evidence type="ECO:0000313" key="12">
    <source>
        <dbReference type="Proteomes" id="UP000320333"/>
    </source>
</evidence>
<evidence type="ECO:0000256" key="7">
    <source>
        <dbReference type="SAM" id="MobiDB-lite"/>
    </source>
</evidence>
<dbReference type="STRING" id="246404.A0A507FKL0"/>
<keyword evidence="8" id="KW-0472">Membrane</keyword>
<dbReference type="PRINTS" id="PR00450">
    <property type="entry name" value="RECOVERIN"/>
</dbReference>
<keyword evidence="8" id="KW-0812">Transmembrane</keyword>
<evidence type="ECO:0000256" key="2">
    <source>
        <dbReference type="ARBA" id="ARBA00022737"/>
    </source>
</evidence>
<dbReference type="PROSITE" id="PS50222">
    <property type="entry name" value="EF_HAND_2"/>
    <property type="match status" value="2"/>
</dbReference>
<evidence type="ECO:0000313" key="11">
    <source>
        <dbReference type="EMBL" id="TPX75557.1"/>
    </source>
</evidence>
<organism evidence="11 12">
    <name type="scientific">Chytriomyces confervae</name>
    <dbReference type="NCBI Taxonomy" id="246404"/>
    <lineage>
        <taxon>Eukaryota</taxon>
        <taxon>Fungi</taxon>
        <taxon>Fungi incertae sedis</taxon>
        <taxon>Chytridiomycota</taxon>
        <taxon>Chytridiomycota incertae sedis</taxon>
        <taxon>Chytridiomycetes</taxon>
        <taxon>Chytridiales</taxon>
        <taxon>Chytriomycetaceae</taxon>
        <taxon>Chytriomyces</taxon>
    </lineage>
</organism>
<protein>
    <recommendedName>
        <fullName evidence="13">Calmodulin</fullName>
    </recommendedName>
</protein>
<dbReference type="SMART" id="SM00291">
    <property type="entry name" value="ZnF_ZZ"/>
    <property type="match status" value="1"/>
</dbReference>
<dbReference type="Gene3D" id="1.10.238.10">
    <property type="entry name" value="EF-hand"/>
    <property type="match status" value="1"/>
</dbReference>
<evidence type="ECO:0000259" key="9">
    <source>
        <dbReference type="PROSITE" id="PS50135"/>
    </source>
</evidence>
<feature type="region of interest" description="Disordered" evidence="7">
    <location>
        <begin position="192"/>
        <end position="217"/>
    </location>
</feature>
<evidence type="ECO:0000256" key="8">
    <source>
        <dbReference type="SAM" id="Phobius"/>
    </source>
</evidence>
<dbReference type="Proteomes" id="UP000320333">
    <property type="component" value="Unassembled WGS sequence"/>
</dbReference>
<dbReference type="SMART" id="SM00054">
    <property type="entry name" value="EFh"/>
    <property type="match status" value="2"/>
</dbReference>
<dbReference type="Gene3D" id="3.30.60.90">
    <property type="match status" value="1"/>
</dbReference>
<dbReference type="InterPro" id="IPR018247">
    <property type="entry name" value="EF_Hand_1_Ca_BS"/>
</dbReference>
<keyword evidence="3 6" id="KW-0863">Zinc-finger</keyword>